<evidence type="ECO:0000256" key="1">
    <source>
        <dbReference type="ARBA" id="ARBA00001933"/>
    </source>
</evidence>
<evidence type="ECO:0000256" key="5">
    <source>
        <dbReference type="ARBA" id="ARBA00022576"/>
    </source>
</evidence>
<keyword evidence="8 11" id="KW-0663">Pyridoxal phosphate</keyword>
<dbReference type="Gene3D" id="3.40.640.10">
    <property type="entry name" value="Type I PLP-dependent aspartate aminotransferase-like (Major domain)"/>
    <property type="match status" value="1"/>
</dbReference>
<dbReference type="Gene3D" id="3.90.1150.10">
    <property type="entry name" value="Aspartate Aminotransferase, domain 1"/>
    <property type="match status" value="1"/>
</dbReference>
<organism evidence="13 14">
    <name type="scientific">Ramlibacter aquaticus</name>
    <dbReference type="NCBI Taxonomy" id="2780094"/>
    <lineage>
        <taxon>Bacteria</taxon>
        <taxon>Pseudomonadati</taxon>
        <taxon>Pseudomonadota</taxon>
        <taxon>Betaproteobacteria</taxon>
        <taxon>Burkholderiales</taxon>
        <taxon>Comamonadaceae</taxon>
        <taxon>Ramlibacter</taxon>
    </lineage>
</organism>
<dbReference type="HAMAP" id="MF_01023">
    <property type="entry name" value="HisC_aminotrans_2"/>
    <property type="match status" value="1"/>
</dbReference>
<dbReference type="Pfam" id="PF00155">
    <property type="entry name" value="Aminotran_1_2"/>
    <property type="match status" value="1"/>
</dbReference>
<protein>
    <recommendedName>
        <fullName evidence="11">Histidinol-phosphate aminotransferase</fullName>
        <ecNumber evidence="11">2.6.1.9</ecNumber>
    </recommendedName>
    <alternativeName>
        <fullName evidence="11">Imidazole acetol-phosphate transaminase</fullName>
    </alternativeName>
</protein>
<comment type="catalytic activity">
    <reaction evidence="10 11">
        <text>L-histidinol phosphate + 2-oxoglutarate = 3-(imidazol-4-yl)-2-oxopropyl phosphate + L-glutamate</text>
        <dbReference type="Rhea" id="RHEA:23744"/>
        <dbReference type="ChEBI" id="CHEBI:16810"/>
        <dbReference type="ChEBI" id="CHEBI:29985"/>
        <dbReference type="ChEBI" id="CHEBI:57766"/>
        <dbReference type="ChEBI" id="CHEBI:57980"/>
        <dbReference type="EC" id="2.6.1.9"/>
    </reaction>
</comment>
<comment type="caution">
    <text evidence="13">The sequence shown here is derived from an EMBL/GenBank/DDBJ whole genome shotgun (WGS) entry which is preliminary data.</text>
</comment>
<evidence type="ECO:0000256" key="4">
    <source>
        <dbReference type="ARBA" id="ARBA00011738"/>
    </source>
</evidence>
<evidence type="ECO:0000256" key="10">
    <source>
        <dbReference type="ARBA" id="ARBA00047481"/>
    </source>
</evidence>
<dbReference type="PANTHER" id="PTHR42885">
    <property type="entry name" value="HISTIDINOL-PHOSPHATE AMINOTRANSFERASE-RELATED"/>
    <property type="match status" value="1"/>
</dbReference>
<evidence type="ECO:0000256" key="3">
    <source>
        <dbReference type="ARBA" id="ARBA00007970"/>
    </source>
</evidence>
<comment type="subunit">
    <text evidence="4 11">Homodimer.</text>
</comment>
<evidence type="ECO:0000256" key="11">
    <source>
        <dbReference type="HAMAP-Rule" id="MF_01023"/>
    </source>
</evidence>
<keyword evidence="9 11" id="KW-0368">Histidine biosynthesis</keyword>
<dbReference type="InterPro" id="IPR015421">
    <property type="entry name" value="PyrdxlP-dep_Trfase_major"/>
</dbReference>
<dbReference type="SUPFAM" id="SSF53383">
    <property type="entry name" value="PLP-dependent transferases"/>
    <property type="match status" value="1"/>
</dbReference>
<evidence type="ECO:0000313" key="13">
    <source>
        <dbReference type="EMBL" id="MBE7939994.1"/>
    </source>
</evidence>
<keyword evidence="7 11" id="KW-0808">Transferase</keyword>
<sequence>MKRVLRADVQDMHGYAVQPSAGMVKVDTMENPFPLPPALRRALGERLAEVALNRYPAERIDELRAALARHARMPEGCDLMLGNGSDELISLLTLAADVPGNTILAPLPGFVMYAMSAKLQGLPFVGVPLTADFELDGPAMLAAIREHRPAIVWLAYPNNPTGSLWDDAAIEAIIEAAPGLVVMDEAYQPFAARDSLDRLRRHPHVLVMRTMSKFGLAGVRIGYLMGRTALVRELDKLRPPFNVSVLNCEAALFALEHVDEYERQAATIRAERARVFAALAAVPGVKVFPSEANMLLARVADPAAVFAGMKARKVLVKNVAGLHPLLAGCLRITIGTPEENTQMLAAFEAALKESQA</sequence>
<dbReference type="Proteomes" id="UP000715965">
    <property type="component" value="Unassembled WGS sequence"/>
</dbReference>
<dbReference type="EC" id="2.6.1.9" evidence="11"/>
<keyword evidence="6 11" id="KW-0028">Amino-acid biosynthesis</keyword>
<evidence type="ECO:0000256" key="7">
    <source>
        <dbReference type="ARBA" id="ARBA00022679"/>
    </source>
</evidence>
<keyword evidence="14" id="KW-1185">Reference proteome</keyword>
<evidence type="ECO:0000256" key="2">
    <source>
        <dbReference type="ARBA" id="ARBA00005011"/>
    </source>
</evidence>
<reference evidence="13 14" key="1">
    <citation type="submission" date="2020-10" db="EMBL/GenBank/DDBJ databases">
        <title>Draft genome of Ramlibacter aquaticus LMG 30558.</title>
        <authorList>
            <person name="Props R."/>
        </authorList>
    </citation>
    <scope>NUCLEOTIDE SEQUENCE [LARGE SCALE GENOMIC DNA]</scope>
    <source>
        <strain evidence="13 14">LMG 30558</strain>
    </source>
</reference>
<gene>
    <name evidence="11" type="primary">hisC</name>
    <name evidence="13" type="ORF">IM725_05320</name>
</gene>
<dbReference type="NCBIfam" id="TIGR01141">
    <property type="entry name" value="hisC"/>
    <property type="match status" value="1"/>
</dbReference>
<dbReference type="EMBL" id="JADDOJ010000014">
    <property type="protein sequence ID" value="MBE7939994.1"/>
    <property type="molecule type" value="Genomic_DNA"/>
</dbReference>
<dbReference type="InterPro" id="IPR015424">
    <property type="entry name" value="PyrdxlP-dep_Trfase"/>
</dbReference>
<evidence type="ECO:0000256" key="9">
    <source>
        <dbReference type="ARBA" id="ARBA00023102"/>
    </source>
</evidence>
<dbReference type="GO" id="GO:0004400">
    <property type="term" value="F:histidinol-phosphate transaminase activity"/>
    <property type="evidence" value="ECO:0007669"/>
    <property type="project" value="UniProtKB-EC"/>
</dbReference>
<keyword evidence="5 11" id="KW-0032">Aminotransferase</keyword>
<evidence type="ECO:0000313" key="14">
    <source>
        <dbReference type="Proteomes" id="UP000715965"/>
    </source>
</evidence>
<dbReference type="CDD" id="cd00609">
    <property type="entry name" value="AAT_like"/>
    <property type="match status" value="1"/>
</dbReference>
<dbReference type="InterPro" id="IPR005861">
    <property type="entry name" value="HisP_aminotrans"/>
</dbReference>
<dbReference type="InterPro" id="IPR004839">
    <property type="entry name" value="Aminotransferase_I/II_large"/>
</dbReference>
<name>A0ABR9SDN5_9BURK</name>
<evidence type="ECO:0000256" key="6">
    <source>
        <dbReference type="ARBA" id="ARBA00022605"/>
    </source>
</evidence>
<evidence type="ECO:0000259" key="12">
    <source>
        <dbReference type="Pfam" id="PF00155"/>
    </source>
</evidence>
<dbReference type="InterPro" id="IPR015422">
    <property type="entry name" value="PyrdxlP-dep_Trfase_small"/>
</dbReference>
<dbReference type="PANTHER" id="PTHR42885:SF2">
    <property type="entry name" value="HISTIDINOL-PHOSPHATE AMINOTRANSFERASE"/>
    <property type="match status" value="1"/>
</dbReference>
<comment type="cofactor">
    <cofactor evidence="1 11">
        <name>pyridoxal 5'-phosphate</name>
        <dbReference type="ChEBI" id="CHEBI:597326"/>
    </cofactor>
</comment>
<comment type="pathway">
    <text evidence="2 11">Amino-acid biosynthesis; L-histidine biosynthesis; L-histidine from 5-phospho-alpha-D-ribose 1-diphosphate: step 7/9.</text>
</comment>
<evidence type="ECO:0000256" key="8">
    <source>
        <dbReference type="ARBA" id="ARBA00022898"/>
    </source>
</evidence>
<feature type="modified residue" description="N6-(pyridoxal phosphate)lysine" evidence="11">
    <location>
        <position position="213"/>
    </location>
</feature>
<proteinExistence type="inferred from homology"/>
<comment type="similarity">
    <text evidence="3 11">Belongs to the class-II pyridoxal-phosphate-dependent aminotransferase family. Histidinol-phosphate aminotransferase subfamily.</text>
</comment>
<feature type="domain" description="Aminotransferase class I/classII large" evidence="12">
    <location>
        <begin position="25"/>
        <end position="346"/>
    </location>
</feature>
<accession>A0ABR9SDN5</accession>